<evidence type="ECO:0000256" key="3">
    <source>
        <dbReference type="ARBA" id="ARBA00022989"/>
    </source>
</evidence>
<feature type="transmembrane region" description="Helical" evidence="5">
    <location>
        <begin position="136"/>
        <end position="154"/>
    </location>
</feature>
<reference evidence="6 7" key="1">
    <citation type="submission" date="2023-10" db="EMBL/GenBank/DDBJ databases">
        <title>Development of a sustainable strategy for remediation of hydrocarbon-contaminated territories based on the waste exchange concept.</title>
        <authorList>
            <person name="Krivoruchko A."/>
        </authorList>
    </citation>
    <scope>NUCLEOTIDE SEQUENCE [LARGE SCALE GENOMIC DNA]</scope>
    <source>
        <strain evidence="6 7">IEGM 1322</strain>
    </source>
</reference>
<name>A0ABU4AYF6_9NOCA</name>
<evidence type="ECO:0000256" key="4">
    <source>
        <dbReference type="ARBA" id="ARBA00023136"/>
    </source>
</evidence>
<evidence type="ECO:0000313" key="6">
    <source>
        <dbReference type="EMBL" id="MDV6231275.1"/>
    </source>
</evidence>
<evidence type="ECO:0000256" key="5">
    <source>
        <dbReference type="SAM" id="Phobius"/>
    </source>
</evidence>
<dbReference type="CDD" id="cd16914">
    <property type="entry name" value="EcfT"/>
    <property type="match status" value="1"/>
</dbReference>
<dbReference type="Pfam" id="PF02361">
    <property type="entry name" value="CbiQ"/>
    <property type="match status" value="1"/>
</dbReference>
<dbReference type="PANTHER" id="PTHR33514">
    <property type="entry name" value="PROTEIN ABCI12, CHLOROPLASTIC"/>
    <property type="match status" value="1"/>
</dbReference>
<feature type="transmembrane region" description="Helical" evidence="5">
    <location>
        <begin position="90"/>
        <end position="108"/>
    </location>
</feature>
<dbReference type="InterPro" id="IPR003339">
    <property type="entry name" value="ABC/ECF_trnsptr_transmembrane"/>
</dbReference>
<dbReference type="Proteomes" id="UP001185899">
    <property type="component" value="Unassembled WGS sequence"/>
</dbReference>
<keyword evidence="2 5" id="KW-0812">Transmembrane</keyword>
<dbReference type="RefSeq" id="WP_300524662.1">
    <property type="nucleotide sequence ID" value="NZ_JAWLKE010000004.1"/>
</dbReference>
<comment type="caution">
    <text evidence="6">The sequence shown here is derived from an EMBL/GenBank/DDBJ whole genome shotgun (WGS) entry which is preliminary data.</text>
</comment>
<feature type="transmembrane region" description="Helical" evidence="5">
    <location>
        <begin position="66"/>
        <end position="83"/>
    </location>
</feature>
<keyword evidence="3 5" id="KW-1133">Transmembrane helix</keyword>
<dbReference type="EMBL" id="JAWLKE010000004">
    <property type="protein sequence ID" value="MDV6231275.1"/>
    <property type="molecule type" value="Genomic_DNA"/>
</dbReference>
<protein>
    <submittedName>
        <fullName evidence="6">Energy-coupling factor transporter transmembrane protein EcfT</fullName>
    </submittedName>
</protein>
<comment type="subcellular location">
    <subcellularLocation>
        <location evidence="1">Membrane</location>
        <topology evidence="1">Multi-pass membrane protein</topology>
    </subcellularLocation>
</comment>
<evidence type="ECO:0000313" key="7">
    <source>
        <dbReference type="Proteomes" id="UP001185899"/>
    </source>
</evidence>
<gene>
    <name evidence="6" type="ORF">R3P95_12015</name>
</gene>
<evidence type="ECO:0000256" key="1">
    <source>
        <dbReference type="ARBA" id="ARBA00004141"/>
    </source>
</evidence>
<keyword evidence="7" id="KW-1185">Reference proteome</keyword>
<evidence type="ECO:0000256" key="2">
    <source>
        <dbReference type="ARBA" id="ARBA00022692"/>
    </source>
</evidence>
<proteinExistence type="predicted"/>
<keyword evidence="4 5" id="KW-0472">Membrane</keyword>
<dbReference type="PANTHER" id="PTHR33514:SF13">
    <property type="entry name" value="PROTEIN ABCI12, CHLOROPLASTIC"/>
    <property type="match status" value="1"/>
</dbReference>
<accession>A0ABU4AYF6</accession>
<sequence>MIGLYRPGTSLLHRMSPGSKLLALIFAILGTVIFARTPLEVAAVAVLVAALFAVARIPAKVALAQLRPVLWMLLIIGVFQVIITTWQRAVVVCGVLVISVALAALVTLTTRVTDMLDTVTRALGPVRRFGVDPDRIGLLLALAIRCIPLLASIVQEVSQARKARGLQWSMTALATPVLVRALRTADAMGDALVARGVDDDGVDDDDHE</sequence>
<organism evidence="6 7">
    <name type="scientific">Rhodococcus cercidiphylli</name>
    <dbReference type="NCBI Taxonomy" id="489916"/>
    <lineage>
        <taxon>Bacteria</taxon>
        <taxon>Bacillati</taxon>
        <taxon>Actinomycetota</taxon>
        <taxon>Actinomycetes</taxon>
        <taxon>Mycobacteriales</taxon>
        <taxon>Nocardiaceae</taxon>
        <taxon>Rhodococcus</taxon>
    </lineage>
</organism>
<feature type="transmembrane region" description="Helical" evidence="5">
    <location>
        <begin position="21"/>
        <end position="54"/>
    </location>
</feature>